<gene>
    <name evidence="2" type="ORF">R3P38DRAFT_3177178</name>
</gene>
<feature type="region of interest" description="Disordered" evidence="1">
    <location>
        <begin position="544"/>
        <end position="569"/>
    </location>
</feature>
<feature type="region of interest" description="Disordered" evidence="1">
    <location>
        <begin position="189"/>
        <end position="211"/>
    </location>
</feature>
<feature type="region of interest" description="Disordered" evidence="1">
    <location>
        <begin position="300"/>
        <end position="469"/>
    </location>
</feature>
<feature type="compositionally biased region" description="Polar residues" evidence="1">
    <location>
        <begin position="690"/>
        <end position="701"/>
    </location>
</feature>
<dbReference type="Proteomes" id="UP001362999">
    <property type="component" value="Unassembled WGS sequence"/>
</dbReference>
<dbReference type="PRINTS" id="PR01217">
    <property type="entry name" value="PRICHEXTENSN"/>
</dbReference>
<keyword evidence="3" id="KW-1185">Reference proteome</keyword>
<feature type="compositionally biased region" description="Basic and acidic residues" evidence="1">
    <location>
        <begin position="189"/>
        <end position="206"/>
    </location>
</feature>
<accession>A0AAW0D0N6</accession>
<feature type="compositionally biased region" description="Pro residues" evidence="1">
    <location>
        <begin position="501"/>
        <end position="522"/>
    </location>
</feature>
<dbReference type="EMBL" id="JAWWNJ010000011">
    <property type="protein sequence ID" value="KAK7044955.1"/>
    <property type="molecule type" value="Genomic_DNA"/>
</dbReference>
<organism evidence="2 3">
    <name type="scientific">Favolaschia claudopus</name>
    <dbReference type="NCBI Taxonomy" id="2862362"/>
    <lineage>
        <taxon>Eukaryota</taxon>
        <taxon>Fungi</taxon>
        <taxon>Dikarya</taxon>
        <taxon>Basidiomycota</taxon>
        <taxon>Agaricomycotina</taxon>
        <taxon>Agaricomycetes</taxon>
        <taxon>Agaricomycetidae</taxon>
        <taxon>Agaricales</taxon>
        <taxon>Marasmiineae</taxon>
        <taxon>Mycenaceae</taxon>
        <taxon>Favolaschia</taxon>
    </lineage>
</organism>
<feature type="compositionally biased region" description="Pro residues" evidence="1">
    <location>
        <begin position="454"/>
        <end position="467"/>
    </location>
</feature>
<protein>
    <submittedName>
        <fullName evidence="2">Uncharacterized protein</fullName>
    </submittedName>
</protein>
<evidence type="ECO:0000256" key="1">
    <source>
        <dbReference type="SAM" id="MobiDB-lite"/>
    </source>
</evidence>
<feature type="compositionally biased region" description="Low complexity" evidence="1">
    <location>
        <begin position="23"/>
        <end position="34"/>
    </location>
</feature>
<reference evidence="2 3" key="1">
    <citation type="journal article" date="2024" name="J Genomics">
        <title>Draft genome sequencing and assembly of Favolaschia claudopus CIRM-BRFM 2984 isolated from oak limbs.</title>
        <authorList>
            <person name="Navarro D."/>
            <person name="Drula E."/>
            <person name="Chaduli D."/>
            <person name="Cazenave R."/>
            <person name="Ahrendt S."/>
            <person name="Wang J."/>
            <person name="Lipzen A."/>
            <person name="Daum C."/>
            <person name="Barry K."/>
            <person name="Grigoriev I.V."/>
            <person name="Favel A."/>
            <person name="Rosso M.N."/>
            <person name="Martin F."/>
        </authorList>
    </citation>
    <scope>NUCLEOTIDE SEQUENCE [LARGE SCALE GENOMIC DNA]</scope>
    <source>
        <strain evidence="2 3">CIRM-BRFM 2984</strain>
    </source>
</reference>
<comment type="caution">
    <text evidence="2">The sequence shown here is derived from an EMBL/GenBank/DDBJ whole genome shotgun (WGS) entry which is preliminary data.</text>
</comment>
<proteinExistence type="predicted"/>
<dbReference type="AlphaFoldDB" id="A0AAW0D0N6"/>
<feature type="compositionally biased region" description="Polar residues" evidence="1">
    <location>
        <begin position="43"/>
        <end position="58"/>
    </location>
</feature>
<feature type="compositionally biased region" description="Low complexity" evidence="1">
    <location>
        <begin position="444"/>
        <end position="453"/>
    </location>
</feature>
<sequence>MAQGMGLGSLGSPAPVFHNFGPSRSSSLSSSSLSHNRHRARSTASNLSAHTGSASASDWSGLGMQDDDSGSCPSPNSFLGNQDFGSPRLGWFSGSQGSASPDPLVSQVQSLSTELGNVKASLSPLHSKVDQLLELLRNPRDPKHAVWILEAGDAFRRQPRIAPGSPQLTELQAQYPSVEIWDPEDFNDKDDVRRVSKGGGTDKKNDINNSGRYIEHTHGGVIGGKELGEINASLNLLLNDVHTAGKSTPRLRHMGHEVMGAIIFMLENEYPYLGLCSNHWKAKRVISTRYRHWARAQGLIGENEGSDGGSDDERMVGTKHKPRAGTAPARKRTKANNASSSSEFLHRPDPNLPLHQIQPHCKPPPPALEPPANSAPQLPPVSAPPPNPTPPLAPAIAPPPSAFIPPPTPAIAPPPPTPPIAPPPPTPAVAPPPPNPVVAPPPSSAFTAPLNPAFAPPPNPPVAPPPNSVVARQYTPGPAFMSAFPPNSGFAFAPPPNPVVAPPPSSAFTAPPNPAVAPPPNTPSSLPLDLGFAPPPHGVITPPNTITTPPPNPALAPPNTAMAPPPNPAPTAVPLADEEPDLFADIVVPPPPAPPATTTTPAPAPIVSKAGGKEASPNPTMLTARNLCLAVWCAEVGGPIASFNIHWDGIKKDKKLFQAYESYARSLKKSSAETIPEVGVIRNTVGLPLATNTPASSSAPQGGTGMGRE</sequence>
<feature type="region of interest" description="Disordered" evidence="1">
    <location>
        <begin position="501"/>
        <end position="525"/>
    </location>
</feature>
<feature type="region of interest" description="Disordered" evidence="1">
    <location>
        <begin position="21"/>
        <end position="79"/>
    </location>
</feature>
<evidence type="ECO:0000313" key="3">
    <source>
        <dbReference type="Proteomes" id="UP001362999"/>
    </source>
</evidence>
<feature type="compositionally biased region" description="Basic residues" evidence="1">
    <location>
        <begin position="317"/>
        <end position="334"/>
    </location>
</feature>
<evidence type="ECO:0000313" key="2">
    <source>
        <dbReference type="EMBL" id="KAK7044955.1"/>
    </source>
</evidence>
<feature type="compositionally biased region" description="Pro residues" evidence="1">
    <location>
        <begin position="377"/>
        <end position="443"/>
    </location>
</feature>
<feature type="region of interest" description="Disordered" evidence="1">
    <location>
        <begin position="689"/>
        <end position="709"/>
    </location>
</feature>
<name>A0AAW0D0N6_9AGAR</name>